<proteinExistence type="predicted"/>
<dbReference type="OrthoDB" id="414982at2759"/>
<sequence length="154" mass="17734">MTDILLLADVFGQFRTCCLRTYNLDPAHYYTLPGFTWDAMLKYTNQELELITDPGMFLFVEQGIRGGLSQACSKRRAHANNEYIPDHNPSKADSFLMYYDVNNQYGWAMSQALPYGGFEWTDTEIDVTAILDDTEEGYISEVDLYYSQHLQDAH</sequence>
<dbReference type="PANTHER" id="PTHR31511">
    <property type="entry name" value="PROTEIN CBG23764"/>
    <property type="match status" value="1"/>
</dbReference>
<protein>
    <recommendedName>
        <fullName evidence="3">DNA-directed DNA polymerase</fullName>
    </recommendedName>
</protein>
<dbReference type="AlphaFoldDB" id="A0A9N9SFW8"/>
<keyword evidence="2" id="KW-1185">Reference proteome</keyword>
<dbReference type="GO" id="GO:0071897">
    <property type="term" value="P:DNA biosynthetic process"/>
    <property type="evidence" value="ECO:0007669"/>
    <property type="project" value="UniProtKB-ARBA"/>
</dbReference>
<gene>
    <name evidence="1" type="ORF">PHAECO_LOCUS2854</name>
</gene>
<dbReference type="Proteomes" id="UP001153737">
    <property type="component" value="Chromosome 12"/>
</dbReference>
<dbReference type="InterPro" id="IPR043502">
    <property type="entry name" value="DNA/RNA_pol_sf"/>
</dbReference>
<accession>A0A9N9SFW8</accession>
<organism evidence="1 2">
    <name type="scientific">Phaedon cochleariae</name>
    <name type="common">Mustard beetle</name>
    <dbReference type="NCBI Taxonomy" id="80249"/>
    <lineage>
        <taxon>Eukaryota</taxon>
        <taxon>Metazoa</taxon>
        <taxon>Ecdysozoa</taxon>
        <taxon>Arthropoda</taxon>
        <taxon>Hexapoda</taxon>
        <taxon>Insecta</taxon>
        <taxon>Pterygota</taxon>
        <taxon>Neoptera</taxon>
        <taxon>Endopterygota</taxon>
        <taxon>Coleoptera</taxon>
        <taxon>Polyphaga</taxon>
        <taxon>Cucujiformia</taxon>
        <taxon>Chrysomeloidea</taxon>
        <taxon>Chrysomelidae</taxon>
        <taxon>Chrysomelinae</taxon>
        <taxon>Chrysomelini</taxon>
        <taxon>Phaedon</taxon>
    </lineage>
</organism>
<evidence type="ECO:0008006" key="3">
    <source>
        <dbReference type="Google" id="ProtNLM"/>
    </source>
</evidence>
<evidence type="ECO:0000313" key="1">
    <source>
        <dbReference type="EMBL" id="CAG9815546.1"/>
    </source>
</evidence>
<dbReference type="EMBL" id="OU896718">
    <property type="protein sequence ID" value="CAG9815546.1"/>
    <property type="molecule type" value="Genomic_DNA"/>
</dbReference>
<reference evidence="1" key="2">
    <citation type="submission" date="2022-10" db="EMBL/GenBank/DDBJ databases">
        <authorList>
            <consortium name="ENA_rothamsted_submissions"/>
            <consortium name="culmorum"/>
            <person name="King R."/>
        </authorList>
    </citation>
    <scope>NUCLEOTIDE SEQUENCE</scope>
</reference>
<reference evidence="1" key="1">
    <citation type="submission" date="2022-01" db="EMBL/GenBank/DDBJ databases">
        <authorList>
            <person name="King R."/>
        </authorList>
    </citation>
    <scope>NUCLEOTIDE SEQUENCE</scope>
</reference>
<name>A0A9N9SFW8_PHACE</name>
<evidence type="ECO:0000313" key="2">
    <source>
        <dbReference type="Proteomes" id="UP001153737"/>
    </source>
</evidence>
<dbReference type="SUPFAM" id="SSF56672">
    <property type="entry name" value="DNA/RNA polymerases"/>
    <property type="match status" value="1"/>
</dbReference>
<dbReference type="PANTHER" id="PTHR31511:SF12">
    <property type="entry name" value="RHO TERMINATION FACTOR N-TERMINAL DOMAIN-CONTAINING PROTEIN"/>
    <property type="match status" value="1"/>
</dbReference>